<comment type="subcellular location">
    <subcellularLocation>
        <location evidence="1">Membrane</location>
    </subcellularLocation>
</comment>
<sequence>MICVLLNDRYVGTFDLSVFIYLSVFETYTPKCNREKCVIELNDTQIKNFYGNSIKRYTIYLYEVDTYNLKGQSFDPINYAIFGLPLTEVSKLQLTGNYLRNYVNDYYKVDGEARGYGLQFSVDKENFDPENLTVNFPPGYGSFILYPDSSLKRLVIYINYAPIFLNVIIKIQ</sequence>
<organism evidence="6 7">
    <name type="scientific">Dictyostelium purpureum</name>
    <name type="common">Slime mold</name>
    <dbReference type="NCBI Taxonomy" id="5786"/>
    <lineage>
        <taxon>Eukaryota</taxon>
        <taxon>Amoebozoa</taxon>
        <taxon>Evosea</taxon>
        <taxon>Eumycetozoa</taxon>
        <taxon>Dictyostelia</taxon>
        <taxon>Dictyosteliales</taxon>
        <taxon>Dictyosteliaceae</taxon>
        <taxon>Dictyostelium</taxon>
    </lineage>
</organism>
<dbReference type="PANTHER" id="PTHR31341">
    <property type="entry name" value="IPT/TIG DOMAIN-CONTAINING PROTEIN-RELATED-RELATED"/>
    <property type="match status" value="1"/>
</dbReference>
<evidence type="ECO:0000256" key="4">
    <source>
        <dbReference type="ARBA" id="ARBA00023180"/>
    </source>
</evidence>
<keyword evidence="2" id="KW-0732">Signal</keyword>
<accession>F0ZIK6</accession>
<keyword evidence="4" id="KW-0325">Glycoprotein</keyword>
<proteinExistence type="predicted"/>
<dbReference type="GO" id="GO:0016020">
    <property type="term" value="C:membrane"/>
    <property type="evidence" value="ECO:0007669"/>
    <property type="project" value="UniProtKB-SubCell"/>
</dbReference>
<dbReference type="Pfam" id="PF24612">
    <property type="entry name" value="Ig_TgrO1"/>
    <property type="match status" value="1"/>
</dbReference>
<dbReference type="InterPro" id="IPR052014">
    <property type="entry name" value="Dictyostelium_Tiger"/>
</dbReference>
<keyword evidence="7" id="KW-1185">Reference proteome</keyword>
<dbReference type="GeneID" id="10501035"/>
<dbReference type="PANTHER" id="PTHR31341:SF4">
    <property type="entry name" value="IPT_TIG DOMAIN-CONTAINING PROTEIN-RELATED"/>
    <property type="match status" value="1"/>
</dbReference>
<evidence type="ECO:0000256" key="2">
    <source>
        <dbReference type="ARBA" id="ARBA00022729"/>
    </source>
</evidence>
<dbReference type="KEGG" id="dpp:DICPUDRAFT_78109"/>
<evidence type="ECO:0000256" key="3">
    <source>
        <dbReference type="ARBA" id="ARBA00023136"/>
    </source>
</evidence>
<dbReference type="RefSeq" id="XP_003287239.1">
    <property type="nucleotide sequence ID" value="XM_003287191.1"/>
</dbReference>
<evidence type="ECO:0000256" key="1">
    <source>
        <dbReference type="ARBA" id="ARBA00004370"/>
    </source>
</evidence>
<dbReference type="AlphaFoldDB" id="F0ZIK6"/>
<name>F0ZIK6_DICPU</name>
<feature type="domain" description="TgrO1-like immunoglobulin-like" evidence="5">
    <location>
        <begin position="85"/>
        <end position="144"/>
    </location>
</feature>
<evidence type="ECO:0000259" key="5">
    <source>
        <dbReference type="Pfam" id="PF24612"/>
    </source>
</evidence>
<dbReference type="EMBL" id="GL871033">
    <property type="protein sequence ID" value="EGC36230.1"/>
    <property type="molecule type" value="Genomic_DNA"/>
</dbReference>
<dbReference type="Proteomes" id="UP000001064">
    <property type="component" value="Unassembled WGS sequence"/>
</dbReference>
<evidence type="ECO:0000313" key="7">
    <source>
        <dbReference type="Proteomes" id="UP000001064"/>
    </source>
</evidence>
<reference evidence="7" key="1">
    <citation type="journal article" date="2011" name="Genome Biol.">
        <title>Comparative genomics of the social amoebae Dictyostelium discoideum and Dictyostelium purpureum.</title>
        <authorList>
            <consortium name="US DOE Joint Genome Institute (JGI-PGF)"/>
            <person name="Sucgang R."/>
            <person name="Kuo A."/>
            <person name="Tian X."/>
            <person name="Salerno W."/>
            <person name="Parikh A."/>
            <person name="Feasley C.L."/>
            <person name="Dalin E."/>
            <person name="Tu H."/>
            <person name="Huang E."/>
            <person name="Barry K."/>
            <person name="Lindquist E."/>
            <person name="Shapiro H."/>
            <person name="Bruce D."/>
            <person name="Schmutz J."/>
            <person name="Salamov A."/>
            <person name="Fey P."/>
            <person name="Gaudet P."/>
            <person name="Anjard C."/>
            <person name="Babu M.M."/>
            <person name="Basu S."/>
            <person name="Bushmanova Y."/>
            <person name="van der Wel H."/>
            <person name="Katoh-Kurasawa M."/>
            <person name="Dinh C."/>
            <person name="Coutinho P.M."/>
            <person name="Saito T."/>
            <person name="Elias M."/>
            <person name="Schaap P."/>
            <person name="Kay R.R."/>
            <person name="Henrissat B."/>
            <person name="Eichinger L."/>
            <person name="Rivero F."/>
            <person name="Putnam N.H."/>
            <person name="West C.M."/>
            <person name="Loomis W.F."/>
            <person name="Chisholm R.L."/>
            <person name="Shaulsky G."/>
            <person name="Strassmann J.E."/>
            <person name="Queller D.C."/>
            <person name="Kuspa A."/>
            <person name="Grigoriev I.V."/>
        </authorList>
    </citation>
    <scope>NUCLEOTIDE SEQUENCE [LARGE SCALE GENOMIC DNA]</scope>
    <source>
        <strain evidence="7">QSDP1</strain>
    </source>
</reference>
<dbReference type="InParanoid" id="F0ZIK6"/>
<keyword evidence="3" id="KW-0472">Membrane</keyword>
<dbReference type="VEuPathDB" id="AmoebaDB:DICPUDRAFT_78109"/>
<protein>
    <recommendedName>
        <fullName evidence="5">TgrO1-like immunoglobulin-like domain-containing protein</fullName>
    </recommendedName>
</protein>
<dbReference type="InterPro" id="IPR057594">
    <property type="entry name" value="TgrO1-like_Ig"/>
</dbReference>
<evidence type="ECO:0000313" key="6">
    <source>
        <dbReference type="EMBL" id="EGC36230.1"/>
    </source>
</evidence>
<gene>
    <name evidence="6" type="ORF">DICPUDRAFT_78109</name>
</gene>